<feature type="compositionally biased region" description="Low complexity" evidence="1">
    <location>
        <begin position="197"/>
        <end position="206"/>
    </location>
</feature>
<protein>
    <recommendedName>
        <fullName evidence="2">Arb2-like domain-containing protein</fullName>
    </recommendedName>
</protein>
<dbReference type="InterPro" id="IPR019154">
    <property type="entry name" value="Arb2-like_domain"/>
</dbReference>
<dbReference type="STRING" id="1336337.A0A3N4JPE2"/>
<gene>
    <name evidence="3" type="ORF">L873DRAFT_852295</name>
</gene>
<dbReference type="OrthoDB" id="5378181at2759"/>
<evidence type="ECO:0000256" key="1">
    <source>
        <dbReference type="SAM" id="MobiDB-lite"/>
    </source>
</evidence>
<feature type="region of interest" description="Disordered" evidence="1">
    <location>
        <begin position="182"/>
        <end position="206"/>
    </location>
</feature>
<proteinExistence type="predicted"/>
<dbReference type="EMBL" id="ML120383">
    <property type="protein sequence ID" value="RPB00047.1"/>
    <property type="molecule type" value="Genomic_DNA"/>
</dbReference>
<dbReference type="AlphaFoldDB" id="A0A3N4JPE2"/>
<accession>A0A3N4JPE2</accession>
<dbReference type="Pfam" id="PF09757">
    <property type="entry name" value="Arb2-like"/>
    <property type="match status" value="1"/>
</dbReference>
<feature type="domain" description="Arb2-like" evidence="2">
    <location>
        <begin position="7"/>
        <end position="180"/>
    </location>
</feature>
<evidence type="ECO:0000313" key="4">
    <source>
        <dbReference type="Proteomes" id="UP000276215"/>
    </source>
</evidence>
<evidence type="ECO:0000259" key="2">
    <source>
        <dbReference type="Pfam" id="PF09757"/>
    </source>
</evidence>
<evidence type="ECO:0000313" key="3">
    <source>
        <dbReference type="EMBL" id="RPB00047.1"/>
    </source>
</evidence>
<name>A0A3N4JPE2_9PEZI</name>
<organism evidence="3 4">
    <name type="scientific">Choiromyces venosus 120613-1</name>
    <dbReference type="NCBI Taxonomy" id="1336337"/>
    <lineage>
        <taxon>Eukaryota</taxon>
        <taxon>Fungi</taxon>
        <taxon>Dikarya</taxon>
        <taxon>Ascomycota</taxon>
        <taxon>Pezizomycotina</taxon>
        <taxon>Pezizomycetes</taxon>
        <taxon>Pezizales</taxon>
        <taxon>Tuberaceae</taxon>
        <taxon>Choiromyces</taxon>
    </lineage>
</organism>
<reference evidence="3 4" key="1">
    <citation type="journal article" date="2018" name="Nat. Ecol. Evol.">
        <title>Pezizomycetes genomes reveal the molecular basis of ectomycorrhizal truffle lifestyle.</title>
        <authorList>
            <person name="Murat C."/>
            <person name="Payen T."/>
            <person name="Noel B."/>
            <person name="Kuo A."/>
            <person name="Morin E."/>
            <person name="Chen J."/>
            <person name="Kohler A."/>
            <person name="Krizsan K."/>
            <person name="Balestrini R."/>
            <person name="Da Silva C."/>
            <person name="Montanini B."/>
            <person name="Hainaut M."/>
            <person name="Levati E."/>
            <person name="Barry K.W."/>
            <person name="Belfiori B."/>
            <person name="Cichocki N."/>
            <person name="Clum A."/>
            <person name="Dockter R.B."/>
            <person name="Fauchery L."/>
            <person name="Guy J."/>
            <person name="Iotti M."/>
            <person name="Le Tacon F."/>
            <person name="Lindquist E.A."/>
            <person name="Lipzen A."/>
            <person name="Malagnac F."/>
            <person name="Mello A."/>
            <person name="Molinier V."/>
            <person name="Miyauchi S."/>
            <person name="Poulain J."/>
            <person name="Riccioni C."/>
            <person name="Rubini A."/>
            <person name="Sitrit Y."/>
            <person name="Splivallo R."/>
            <person name="Traeger S."/>
            <person name="Wang M."/>
            <person name="Zifcakova L."/>
            <person name="Wipf D."/>
            <person name="Zambonelli A."/>
            <person name="Paolocci F."/>
            <person name="Nowrousian M."/>
            <person name="Ottonello S."/>
            <person name="Baldrian P."/>
            <person name="Spatafora J.W."/>
            <person name="Henrissat B."/>
            <person name="Nagy L.G."/>
            <person name="Aury J.M."/>
            <person name="Wincker P."/>
            <person name="Grigoriev I.V."/>
            <person name="Bonfante P."/>
            <person name="Martin F.M."/>
        </authorList>
    </citation>
    <scope>NUCLEOTIDE SEQUENCE [LARGE SCALE GENOMIC DNA]</scope>
    <source>
        <strain evidence="3 4">120613-1</strain>
    </source>
</reference>
<dbReference type="Proteomes" id="UP000276215">
    <property type="component" value="Unassembled WGS sequence"/>
</dbReference>
<keyword evidence="4" id="KW-1185">Reference proteome</keyword>
<sequence length="206" mass="23238">MLKTATAKIDPTYFYIRWAFEKQFGIIDVSLPPRQPSKSNGATQSLREQSESLCDYLWDNYIELQNAEHILLVGVEEGVSGLIHMLQARRCEKRVKALVGFICAANMQSILYGGIKDQALAEWYFNSSLLFVGSDHLFWENNKSRRRKYGNCKLTAGDVISTVMLNSQKDATDFMMNKVTDEASDTNTDTNHHNNGDGDANNKNSV</sequence>